<protein>
    <submittedName>
        <fullName evidence="3">Transcriptional regulator</fullName>
    </submittedName>
</protein>
<organism evidence="3">
    <name type="scientific">Angiostrongylus costaricensis</name>
    <name type="common">Nematode worm</name>
    <dbReference type="NCBI Taxonomy" id="334426"/>
    <lineage>
        <taxon>Eukaryota</taxon>
        <taxon>Metazoa</taxon>
        <taxon>Ecdysozoa</taxon>
        <taxon>Nematoda</taxon>
        <taxon>Chromadorea</taxon>
        <taxon>Rhabditida</taxon>
        <taxon>Rhabditina</taxon>
        <taxon>Rhabditomorpha</taxon>
        <taxon>Strongyloidea</taxon>
        <taxon>Metastrongylidae</taxon>
        <taxon>Angiostrongylus</taxon>
    </lineage>
</organism>
<dbReference type="Proteomes" id="UP000267027">
    <property type="component" value="Unassembled WGS sequence"/>
</dbReference>
<name>A0A0R3PRR3_ANGCS</name>
<evidence type="ECO:0000313" key="3">
    <source>
        <dbReference type="WBParaSite" id="ACOC_0000822201-mRNA-1"/>
    </source>
</evidence>
<keyword evidence="2" id="KW-1185">Reference proteome</keyword>
<proteinExistence type="predicted"/>
<sequence length="67" mass="7415">MPGRCSIPKSAGMLDGRLFRLINIILLSKAFSQIDAVWTEDDEAQRIAMVGPYCLQLTVNDYIGKIG</sequence>
<dbReference type="WBParaSite" id="ACOC_0000822201-mRNA-1">
    <property type="protein sequence ID" value="ACOC_0000822201-mRNA-1"/>
    <property type="gene ID" value="ACOC_0000822201"/>
</dbReference>
<gene>
    <name evidence="1" type="ORF">ACOC_LOCUS8223</name>
</gene>
<dbReference type="EMBL" id="UYYA01004131">
    <property type="protein sequence ID" value="VDM59808.1"/>
    <property type="molecule type" value="Genomic_DNA"/>
</dbReference>
<evidence type="ECO:0000313" key="1">
    <source>
        <dbReference type="EMBL" id="VDM59808.1"/>
    </source>
</evidence>
<dbReference type="AlphaFoldDB" id="A0A0R3PRR3"/>
<accession>A0A0R3PRR3</accession>
<reference evidence="1 2" key="2">
    <citation type="submission" date="2018-11" db="EMBL/GenBank/DDBJ databases">
        <authorList>
            <consortium name="Pathogen Informatics"/>
        </authorList>
    </citation>
    <scope>NUCLEOTIDE SEQUENCE [LARGE SCALE GENOMIC DNA]</scope>
    <source>
        <strain evidence="1 2">Costa Rica</strain>
    </source>
</reference>
<evidence type="ECO:0000313" key="2">
    <source>
        <dbReference type="Proteomes" id="UP000267027"/>
    </source>
</evidence>
<reference evidence="3" key="1">
    <citation type="submission" date="2017-02" db="UniProtKB">
        <authorList>
            <consortium name="WormBaseParasite"/>
        </authorList>
    </citation>
    <scope>IDENTIFICATION</scope>
</reference>